<organism evidence="1 2">
    <name type="scientific">Phytophthora fragariae</name>
    <dbReference type="NCBI Taxonomy" id="53985"/>
    <lineage>
        <taxon>Eukaryota</taxon>
        <taxon>Sar</taxon>
        <taxon>Stramenopiles</taxon>
        <taxon>Oomycota</taxon>
        <taxon>Peronosporomycetes</taxon>
        <taxon>Peronosporales</taxon>
        <taxon>Peronosporaceae</taxon>
        <taxon>Phytophthora</taxon>
    </lineage>
</organism>
<dbReference type="Proteomes" id="UP000437068">
    <property type="component" value="Unassembled WGS sequence"/>
</dbReference>
<name>A0A6A4CBL2_9STRA</name>
<reference evidence="1 2" key="1">
    <citation type="submission" date="2018-08" db="EMBL/GenBank/DDBJ databases">
        <title>Genomic investigation of the strawberry pathogen Phytophthora fragariae indicates pathogenicity is determined by transcriptional variation in three key races.</title>
        <authorList>
            <person name="Adams T.M."/>
            <person name="Armitage A.D."/>
            <person name="Sobczyk M.K."/>
            <person name="Bates H.J."/>
            <person name="Dunwell J.M."/>
            <person name="Nellist C.F."/>
            <person name="Harrison R.J."/>
        </authorList>
    </citation>
    <scope>NUCLEOTIDE SEQUENCE [LARGE SCALE GENOMIC DNA]</scope>
    <source>
        <strain evidence="1 2">A4</strain>
    </source>
</reference>
<gene>
    <name evidence="1" type="ORF">PF001_g22483</name>
</gene>
<sequence length="129" mass="13642">MVGHDRSTDHSFHILPSIQQVPQGLNGLLRRGAACVAARRRPQGLDGLLRTAATGRSLSGPVWLHGGAPRIAATVRGVPGATKDSAADFGLVSRDATPQWCGACMPAVHLIVRDKLKGWPLCCSSRCPE</sequence>
<protein>
    <submittedName>
        <fullName evidence="1">Uncharacterized protein</fullName>
    </submittedName>
</protein>
<evidence type="ECO:0000313" key="1">
    <source>
        <dbReference type="EMBL" id="KAE9284238.1"/>
    </source>
</evidence>
<dbReference type="AlphaFoldDB" id="A0A6A4CBL2"/>
<proteinExistence type="predicted"/>
<dbReference type="EMBL" id="QXGE01002172">
    <property type="protein sequence ID" value="KAE9284238.1"/>
    <property type="molecule type" value="Genomic_DNA"/>
</dbReference>
<evidence type="ECO:0000313" key="2">
    <source>
        <dbReference type="Proteomes" id="UP000437068"/>
    </source>
</evidence>
<accession>A0A6A4CBL2</accession>
<comment type="caution">
    <text evidence="1">The sequence shown here is derived from an EMBL/GenBank/DDBJ whole genome shotgun (WGS) entry which is preliminary data.</text>
</comment>